<dbReference type="GeneID" id="57347438"/>
<dbReference type="Proteomes" id="UP000566985">
    <property type="component" value="Unassembled WGS sequence"/>
</dbReference>
<dbReference type="InterPro" id="IPR009679">
    <property type="entry name" value="Phage_186_CII-like"/>
</dbReference>
<sequence length="178" mass="19526">MVDTINTAIRLMCKAHKAGRLGMADDLGMTIDQFHNHMYRKCGSRFFTLDELMKMEELSGTACLADFFAARHGKLLVDVSAVKEVDKVDLYDIEMKTSAAAGELAIAKIAAASDGVIDSKERKTLSALFHKKMRHQIHGFLGFMALYGVGVAEHSVDMFVANGRKIDASGVQIEAQDI</sequence>
<organism evidence="1 2">
    <name type="scientific">Pantoea brenneri</name>
    <dbReference type="NCBI Taxonomy" id="472694"/>
    <lineage>
        <taxon>Bacteria</taxon>
        <taxon>Pseudomonadati</taxon>
        <taxon>Pseudomonadota</taxon>
        <taxon>Gammaproteobacteria</taxon>
        <taxon>Enterobacterales</taxon>
        <taxon>Erwiniaceae</taxon>
        <taxon>Pantoea</taxon>
    </lineage>
</organism>
<accession>A0A7Y6NHL9</accession>
<gene>
    <name evidence="1" type="ORF">HU668_19920</name>
</gene>
<dbReference type="InterPro" id="IPR048188">
    <property type="entry name" value="YmfL-like"/>
</dbReference>
<protein>
    <submittedName>
        <fullName evidence="1">Uncharacterized protein</fullName>
    </submittedName>
</protein>
<evidence type="ECO:0000313" key="1">
    <source>
        <dbReference type="EMBL" id="NUY98722.1"/>
    </source>
</evidence>
<comment type="caution">
    <text evidence="1">The sequence shown here is derived from an EMBL/GenBank/DDBJ whole genome shotgun (WGS) entry which is preliminary data.</text>
</comment>
<proteinExistence type="predicted"/>
<dbReference type="GO" id="GO:0003677">
    <property type="term" value="F:DNA binding"/>
    <property type="evidence" value="ECO:0007669"/>
    <property type="project" value="InterPro"/>
</dbReference>
<name>A0A7Y6NHL9_9GAMM</name>
<dbReference type="RefSeq" id="WP_069729864.1">
    <property type="nucleotide sequence ID" value="NZ_JABWPE010000031.1"/>
</dbReference>
<evidence type="ECO:0000313" key="2">
    <source>
        <dbReference type="Proteomes" id="UP000566985"/>
    </source>
</evidence>
<dbReference type="NCBIfam" id="NF041471">
    <property type="entry name" value="phage_reg_YmfL"/>
    <property type="match status" value="1"/>
</dbReference>
<dbReference type="EMBL" id="JABWPM010000031">
    <property type="protein sequence ID" value="NUY98722.1"/>
    <property type="molecule type" value="Genomic_DNA"/>
</dbReference>
<dbReference type="AlphaFoldDB" id="A0A7Y6NHL9"/>
<dbReference type="Pfam" id="PF06892">
    <property type="entry name" value="Phage_CP76"/>
    <property type="match status" value="1"/>
</dbReference>
<reference evidence="1 2" key="1">
    <citation type="submission" date="2020-05" db="EMBL/GenBank/DDBJ databases">
        <title>Whole Genome Sequences of Enterobacteriales Associated with the International Space Station.</title>
        <authorList>
            <person name="Bharadwaj A."/>
            <person name="Daudu R."/>
            <person name="Singh N."/>
            <person name="Wood J."/>
            <person name="Debieu M."/>
            <person name="Mason C."/>
            <person name="Wang C."/>
            <person name="Venkateswaran K."/>
        </authorList>
    </citation>
    <scope>NUCLEOTIDE SEQUENCE [LARGE SCALE GENOMIC DNA]</scope>
    <source>
        <strain evidence="1 2">IF5SW-B1</strain>
    </source>
</reference>